<feature type="chain" id="PRO_5020522426" description="Secreted protein" evidence="1">
    <location>
        <begin position="26"/>
        <end position="190"/>
    </location>
</feature>
<dbReference type="Proteomes" id="UP000269721">
    <property type="component" value="Unassembled WGS sequence"/>
</dbReference>
<proteinExistence type="predicted"/>
<evidence type="ECO:0000256" key="1">
    <source>
        <dbReference type="SAM" id="SignalP"/>
    </source>
</evidence>
<evidence type="ECO:0000313" key="3">
    <source>
        <dbReference type="Proteomes" id="UP000269721"/>
    </source>
</evidence>
<evidence type="ECO:0000313" key="2">
    <source>
        <dbReference type="EMBL" id="RKO93335.1"/>
    </source>
</evidence>
<organism evidence="2 3">
    <name type="scientific">Blyttiomyces helicus</name>
    <dbReference type="NCBI Taxonomy" id="388810"/>
    <lineage>
        <taxon>Eukaryota</taxon>
        <taxon>Fungi</taxon>
        <taxon>Fungi incertae sedis</taxon>
        <taxon>Chytridiomycota</taxon>
        <taxon>Chytridiomycota incertae sedis</taxon>
        <taxon>Chytridiomycetes</taxon>
        <taxon>Chytridiomycetes incertae sedis</taxon>
        <taxon>Blyttiomyces</taxon>
    </lineage>
</organism>
<dbReference type="EMBL" id="KZ994281">
    <property type="protein sequence ID" value="RKO93335.1"/>
    <property type="molecule type" value="Genomic_DNA"/>
</dbReference>
<gene>
    <name evidence="2" type="ORF">BDK51DRAFT_28991</name>
</gene>
<accession>A0A4P9WMA0</accession>
<evidence type="ECO:0008006" key="4">
    <source>
        <dbReference type="Google" id="ProtNLM"/>
    </source>
</evidence>
<reference evidence="3" key="1">
    <citation type="journal article" date="2018" name="Nat. Microbiol.">
        <title>Leveraging single-cell genomics to expand the fungal tree of life.</title>
        <authorList>
            <person name="Ahrendt S.R."/>
            <person name="Quandt C.A."/>
            <person name="Ciobanu D."/>
            <person name="Clum A."/>
            <person name="Salamov A."/>
            <person name="Andreopoulos B."/>
            <person name="Cheng J.F."/>
            <person name="Woyke T."/>
            <person name="Pelin A."/>
            <person name="Henrissat B."/>
            <person name="Reynolds N.K."/>
            <person name="Benny G.L."/>
            <person name="Smith M.E."/>
            <person name="James T.Y."/>
            <person name="Grigoriev I.V."/>
        </authorList>
    </citation>
    <scope>NUCLEOTIDE SEQUENCE [LARGE SCALE GENOMIC DNA]</scope>
</reference>
<name>A0A4P9WMA0_9FUNG</name>
<dbReference type="AlphaFoldDB" id="A0A4P9WMA0"/>
<protein>
    <recommendedName>
        <fullName evidence="4">Secreted protein</fullName>
    </recommendedName>
</protein>
<keyword evidence="3" id="KW-1185">Reference proteome</keyword>
<feature type="signal peptide" evidence="1">
    <location>
        <begin position="1"/>
        <end position="25"/>
    </location>
</feature>
<sequence length="190" mass="21151">MIASECIGLLVALTLITHLLLCCRADTHMQQIFSRDNSVKLQGGARLAGECSYQHHIDSHLGQQWDMHLQSHSGVPATLAMHAIGARGALPVTVTVKVPADESDGDWRRLLEAGWILSMRVSLMLPHSNISACPRTTKSRQRMSGGNWEMRVMVTKKKSVLWEWRGRVEEGSSLSVLSAEPEVMVKTHFR</sequence>
<keyword evidence="1" id="KW-0732">Signal</keyword>